<name>A0ABR6VZC1_9BACT</name>
<keyword evidence="2" id="KW-1185">Reference proteome</keyword>
<evidence type="ECO:0000313" key="1">
    <source>
        <dbReference type="EMBL" id="MBC3542227.1"/>
    </source>
</evidence>
<comment type="caution">
    <text evidence="1">The sequence shown here is derived from an EMBL/GenBank/DDBJ whole genome shotgun (WGS) entry which is preliminary data.</text>
</comment>
<dbReference type="Proteomes" id="UP000659698">
    <property type="component" value="Unassembled WGS sequence"/>
</dbReference>
<evidence type="ECO:0000313" key="2">
    <source>
        <dbReference type="Proteomes" id="UP000659698"/>
    </source>
</evidence>
<accession>A0ABR6VZC1</accession>
<gene>
    <name evidence="1" type="ORF">H7U12_21265</name>
</gene>
<reference evidence="1 2" key="1">
    <citation type="journal article" date="2019" name="Int. J. Syst. Evol. Microbiol.">
        <title>Rufibacter sediminis sp. nov., isolated from freshwater lake sediment.</title>
        <authorList>
            <person name="Qu J.H."/>
            <person name="Zhang L.J."/>
            <person name="Fu Y.H."/>
            <person name="Li H.F."/>
        </authorList>
    </citation>
    <scope>NUCLEOTIDE SEQUENCE [LARGE SCALE GENOMIC DNA]</scope>
    <source>
        <strain evidence="1 2">H-1</strain>
    </source>
</reference>
<evidence type="ECO:0008006" key="3">
    <source>
        <dbReference type="Google" id="ProtNLM"/>
    </source>
</evidence>
<protein>
    <recommendedName>
        <fullName evidence="3">Lipoprotein</fullName>
    </recommendedName>
</protein>
<organism evidence="1 2">
    <name type="scientific">Rufibacter sediminis</name>
    <dbReference type="NCBI Taxonomy" id="2762756"/>
    <lineage>
        <taxon>Bacteria</taxon>
        <taxon>Pseudomonadati</taxon>
        <taxon>Bacteroidota</taxon>
        <taxon>Cytophagia</taxon>
        <taxon>Cytophagales</taxon>
        <taxon>Hymenobacteraceae</taxon>
        <taxon>Rufibacter</taxon>
    </lineage>
</organism>
<dbReference type="RefSeq" id="WP_186641935.1">
    <property type="nucleotide sequence ID" value="NZ_JACOAF010000058.1"/>
</dbReference>
<sequence>MKNIQFWALAGAFLCTLSGCDDKDDNVVTPLMGLAYPQVILLSDEGDGDLEDEDKFSFKITLGDRVDPAGEELGGKVVPLEKDVTVQFQVTDTKGFSKLSDYLKDWTAFYEIDDCTTSEDQNIDLNLTFDPATGVGSVRFPAGVEEIELEFETDEDLFDDDVFNSESRGLVLKLIGLNANGENVAVNTTNVFEYKVLDDEGIYGEWELDVEDATEFQNFKKLFGLINEGIQNLQADDVDEITISFEYGEWKAEVKLKETERVEECGEVEEENKVIELEAEFEEMDDDKLEGDLEFAESIEQADGSEVDFTYAGSFQVQGKRLTLTLKGAYDDAQTSTITLHLKK</sequence>
<proteinExistence type="predicted"/>
<dbReference type="EMBL" id="JACOAF010000058">
    <property type="protein sequence ID" value="MBC3542227.1"/>
    <property type="molecule type" value="Genomic_DNA"/>
</dbReference>
<dbReference type="PROSITE" id="PS51257">
    <property type="entry name" value="PROKAR_LIPOPROTEIN"/>
    <property type="match status" value="1"/>
</dbReference>